<keyword evidence="1" id="KW-0732">Signal</keyword>
<dbReference type="RefSeq" id="WP_118355798.1">
    <property type="nucleotide sequence ID" value="NZ_CAJLAM010000011.1"/>
</dbReference>
<reference evidence="2 3" key="1">
    <citation type="submission" date="2018-08" db="EMBL/GenBank/DDBJ databases">
        <title>A genome reference for cultivated species of the human gut microbiota.</title>
        <authorList>
            <person name="Zou Y."/>
            <person name="Xue W."/>
            <person name="Luo G."/>
        </authorList>
    </citation>
    <scope>NUCLEOTIDE SEQUENCE [LARGE SCALE GENOMIC DNA]</scope>
    <source>
        <strain evidence="2 3">AF42-9</strain>
    </source>
</reference>
<feature type="signal peptide" evidence="1">
    <location>
        <begin position="1"/>
        <end position="23"/>
    </location>
</feature>
<dbReference type="OrthoDB" id="1122661at2"/>
<keyword evidence="3" id="KW-1185">Reference proteome</keyword>
<feature type="chain" id="PRO_5018568338" evidence="1">
    <location>
        <begin position="24"/>
        <end position="300"/>
    </location>
</feature>
<evidence type="ECO:0000256" key="1">
    <source>
        <dbReference type="SAM" id="SignalP"/>
    </source>
</evidence>
<accession>A0A3R6FHK9</accession>
<gene>
    <name evidence="2" type="ORF">DW060_10385</name>
</gene>
<dbReference type="InterPro" id="IPR025634">
    <property type="entry name" value="DUF4292"/>
</dbReference>
<protein>
    <submittedName>
        <fullName evidence="2">DUF4292 domain-containing protein</fullName>
    </submittedName>
</protein>
<evidence type="ECO:0000313" key="3">
    <source>
        <dbReference type="Proteomes" id="UP000286598"/>
    </source>
</evidence>
<dbReference type="EMBL" id="QRNO01000060">
    <property type="protein sequence ID" value="RHK48543.1"/>
    <property type="molecule type" value="Genomic_DNA"/>
</dbReference>
<dbReference type="PROSITE" id="PS51257">
    <property type="entry name" value="PROKAR_LIPOPROTEIN"/>
    <property type="match status" value="1"/>
</dbReference>
<organism evidence="2 3">
    <name type="scientific">Leyella stercorea</name>
    <dbReference type="NCBI Taxonomy" id="363265"/>
    <lineage>
        <taxon>Bacteria</taxon>
        <taxon>Pseudomonadati</taxon>
        <taxon>Bacteroidota</taxon>
        <taxon>Bacteroidia</taxon>
        <taxon>Bacteroidales</taxon>
        <taxon>Prevotellaceae</taxon>
        <taxon>Leyella</taxon>
    </lineage>
</organism>
<sequence>MKHILRYAPIAAALLLITSCASKKAITDGTQLPTQTSKTDKNAEKEAARQSLQFVQRIANNNVATENILTSGDFTLQLGSKEITVPAKLSMRKDECIRIQLLMPILRSELARIEFTPNYVLLLDRYHKEYIKASYSEVSFLANNGLSFYSLQALFWNQLIAPGAKTVTEADMKKFVADVAAGSSRVPVTLKAGNITYKWSVDAATALIKGADITYKSAAHGTSSLTWTYNDFNTVGQKKFPTTQLFGFSTNYGGSNHAAQVTLQMASPKTSTNWDTKTEVSSKYRKVEVDELLRKITSLQ</sequence>
<proteinExistence type="predicted"/>
<evidence type="ECO:0000313" key="2">
    <source>
        <dbReference type="EMBL" id="RHK48543.1"/>
    </source>
</evidence>
<dbReference type="AlphaFoldDB" id="A0A3R6FHK9"/>
<dbReference type="Proteomes" id="UP000286598">
    <property type="component" value="Unassembled WGS sequence"/>
</dbReference>
<name>A0A3R6FHK9_9BACT</name>
<comment type="caution">
    <text evidence="2">The sequence shown here is derived from an EMBL/GenBank/DDBJ whole genome shotgun (WGS) entry which is preliminary data.</text>
</comment>
<dbReference type="Pfam" id="PF14125">
    <property type="entry name" value="DUF4292"/>
    <property type="match status" value="1"/>
</dbReference>